<dbReference type="InterPro" id="IPR011009">
    <property type="entry name" value="Kinase-like_dom_sf"/>
</dbReference>
<dbReference type="InterPro" id="IPR000719">
    <property type="entry name" value="Prot_kinase_dom"/>
</dbReference>
<comment type="caution">
    <text evidence="6">The sequence shown here is derived from an EMBL/GenBank/DDBJ whole genome shotgun (WGS) entry which is preliminary data.</text>
</comment>
<feature type="compositionally biased region" description="Polar residues" evidence="3">
    <location>
        <begin position="815"/>
        <end position="837"/>
    </location>
</feature>
<dbReference type="GO" id="GO:0005524">
    <property type="term" value="F:ATP binding"/>
    <property type="evidence" value="ECO:0007669"/>
    <property type="project" value="InterPro"/>
</dbReference>
<dbReference type="Gene3D" id="1.10.510.10">
    <property type="entry name" value="Transferase(Phosphotransferase) domain 1"/>
    <property type="match status" value="1"/>
</dbReference>
<dbReference type="GO" id="GO:0030136">
    <property type="term" value="C:clathrin-coated vesicle"/>
    <property type="evidence" value="ECO:0007669"/>
    <property type="project" value="UniProtKB-SubCell"/>
</dbReference>
<feature type="region of interest" description="Disordered" evidence="3">
    <location>
        <begin position="622"/>
        <end position="695"/>
    </location>
</feature>
<dbReference type="InterPro" id="IPR029021">
    <property type="entry name" value="Prot-tyrosine_phosphatase-like"/>
</dbReference>
<dbReference type="Gene3D" id="2.60.40.1110">
    <property type="match status" value="1"/>
</dbReference>
<dbReference type="PROSITE" id="PS50011">
    <property type="entry name" value="PROTEIN_KINASE_DOM"/>
    <property type="match status" value="1"/>
</dbReference>
<organism evidence="6 7">
    <name type="scientific">Parelaphostrongylus tenuis</name>
    <name type="common">Meningeal worm</name>
    <dbReference type="NCBI Taxonomy" id="148309"/>
    <lineage>
        <taxon>Eukaryota</taxon>
        <taxon>Metazoa</taxon>
        <taxon>Ecdysozoa</taxon>
        <taxon>Nematoda</taxon>
        <taxon>Chromadorea</taxon>
        <taxon>Rhabditida</taxon>
        <taxon>Rhabditina</taxon>
        <taxon>Rhabditomorpha</taxon>
        <taxon>Strongyloidea</taxon>
        <taxon>Metastrongylidae</taxon>
        <taxon>Parelaphostrongylus</taxon>
    </lineage>
</organism>
<feature type="compositionally biased region" description="Polar residues" evidence="3">
    <location>
        <begin position="183"/>
        <end position="193"/>
    </location>
</feature>
<keyword evidence="2" id="KW-0547">Nucleotide-binding</keyword>
<evidence type="ECO:0000256" key="3">
    <source>
        <dbReference type="SAM" id="MobiDB-lite"/>
    </source>
</evidence>
<dbReference type="SMART" id="SM01326">
    <property type="entry name" value="PTEN_C2"/>
    <property type="match status" value="1"/>
</dbReference>
<dbReference type="Gene3D" id="1.10.287.110">
    <property type="entry name" value="DnaJ domain"/>
    <property type="match status" value="1"/>
</dbReference>
<dbReference type="GO" id="GO:0004674">
    <property type="term" value="F:protein serine/threonine kinase activity"/>
    <property type="evidence" value="ECO:0007669"/>
    <property type="project" value="TreeGrafter"/>
</dbReference>
<accession>A0AAD5QSG6</accession>
<reference evidence="6" key="1">
    <citation type="submission" date="2021-06" db="EMBL/GenBank/DDBJ databases">
        <title>Parelaphostrongylus tenuis whole genome reference sequence.</title>
        <authorList>
            <person name="Garwood T.J."/>
            <person name="Larsen P.A."/>
            <person name="Fountain-Jones N.M."/>
            <person name="Garbe J.R."/>
            <person name="Macchietto M.G."/>
            <person name="Kania S.A."/>
            <person name="Gerhold R.W."/>
            <person name="Richards J.E."/>
            <person name="Wolf T.M."/>
        </authorList>
    </citation>
    <scope>NUCLEOTIDE SEQUENCE</scope>
    <source>
        <strain evidence="6">MNPRO001-30</strain>
        <tissue evidence="6">Meninges</tissue>
    </source>
</reference>
<dbReference type="GO" id="GO:0045747">
    <property type="term" value="P:positive regulation of Notch signaling pathway"/>
    <property type="evidence" value="ECO:0007669"/>
    <property type="project" value="TreeGrafter"/>
</dbReference>
<evidence type="ECO:0000259" key="5">
    <source>
        <dbReference type="PROSITE" id="PS51182"/>
    </source>
</evidence>
<sequence>MAVCHMHERKTPITHRDIKIENLLFNADGQLKLCDFGSATTQIFTPNETWSAARRVQLEEEMQRHTTPMYRAPEILDTYQNFVVGPQQDIWALGCVLYYLCYHVHPFEDSSKLRILNVAYSIPSGFDEFADVVPIIESCLKVDPVSRPVARDLVERTEALAIALNVDLKEPFSVDGGLGRPSGQKQAAGSSSNGPPPRPPPPRTSVITEDVTEQASAMLGAIKGQGLSLLKNLKDKSTAVVQKVQSRLVSQEVAWITSRLCIVPQGRNAHEQSDEEEWNARVMSTGRPYVVFNMTSKQLHAKYSFEPITCKLSSVYRRVPPPVESILLVCSSVATFLRGRPLAAAVLFGSEGQCIVVAAAIMLYCKLISDAHDAWDFVANRRRTVQRFSPSHIRMLDLVKYLTSSSSGVSMPGSRTTVLHSVSFSDIPIFGGLRSGLRPVIEIYQGESLMWNSVRSRSSFMVTRSFFELDIEDLELNGQITLLMFYCKSDLSDEASKKLLFFLVFHTSLAGAVVNFGRSELDINQAEDCNIPTNFRIALGLRVLSNDDGGKVSSPKISSILRPGSPSLLVINSEEEKQIMDWYGVSTEPIVTVENDRHGLSSDDHHRKSDLKSDFFETLDWSQAQQEDSTPSKSTQSAHERSKPEKHSNSSSNFGLMTTRSVQPTVSSDTSRENGRRSQHPRTGVDAAEGRQAGIHIERVVDPYSDHCHYDSDKETPILTASTPPQALVKEFDLLGLGTSEPAPKTEHDPLSDFLKDTCLRSSIPTVHTDNLLDELCDSSRMVSPEKTPFMHRNVSAPVFQPDATVTFDPFAEFLSQSTSNPPSTQASAPSSCSTTPKPARPNYSRSAFESLNTNASVKTKVPGDAFGDLLSSQGFTASSRNVNRTLGDLRKAEEVKDMDPVTIRIKNWVDGKERNIRALLGSLNDVLWEGAEMWKQPRMADLLSPSQVKRSYYKACLLVHPDKQVGTPHEKLARAIFTELNDAWNAFEQAGGLL</sequence>
<name>A0AAD5QSG6_PARTN</name>
<feature type="compositionally biased region" description="Polar residues" evidence="3">
    <location>
        <begin position="649"/>
        <end position="669"/>
    </location>
</feature>
<dbReference type="SUPFAM" id="SSF46565">
    <property type="entry name" value="Chaperone J-domain"/>
    <property type="match status" value="1"/>
</dbReference>
<evidence type="ECO:0008006" key="8">
    <source>
        <dbReference type="Google" id="ProtNLM"/>
    </source>
</evidence>
<dbReference type="Proteomes" id="UP001196413">
    <property type="component" value="Unassembled WGS sequence"/>
</dbReference>
<evidence type="ECO:0000259" key="4">
    <source>
        <dbReference type="PROSITE" id="PS50011"/>
    </source>
</evidence>
<dbReference type="GO" id="GO:0035612">
    <property type="term" value="F:AP-2 adaptor complex binding"/>
    <property type="evidence" value="ECO:0007669"/>
    <property type="project" value="TreeGrafter"/>
</dbReference>
<comment type="subcellular location">
    <subcellularLocation>
        <location evidence="1">Cytoplasmic vesicle</location>
        <location evidence="1">Clathrin-coated vesicle</location>
    </subcellularLocation>
</comment>
<dbReference type="PROSITE" id="PS51182">
    <property type="entry name" value="C2_TENSIN"/>
    <property type="match status" value="1"/>
</dbReference>
<dbReference type="Pfam" id="PF00069">
    <property type="entry name" value="Pkinase"/>
    <property type="match status" value="1"/>
</dbReference>
<feature type="compositionally biased region" description="Polar residues" evidence="3">
    <location>
        <begin position="622"/>
        <end position="637"/>
    </location>
</feature>
<feature type="compositionally biased region" description="Basic and acidic residues" evidence="3">
    <location>
        <begin position="638"/>
        <end position="648"/>
    </location>
</feature>
<dbReference type="GO" id="GO:2000369">
    <property type="term" value="P:regulation of clathrin-dependent endocytosis"/>
    <property type="evidence" value="ECO:0007669"/>
    <property type="project" value="TreeGrafter"/>
</dbReference>
<dbReference type="InterPro" id="IPR001623">
    <property type="entry name" value="DnaJ_domain"/>
</dbReference>
<evidence type="ECO:0000313" key="6">
    <source>
        <dbReference type="EMBL" id="KAJ1357311.1"/>
    </source>
</evidence>
<dbReference type="SUPFAM" id="SSF56112">
    <property type="entry name" value="Protein kinase-like (PK-like)"/>
    <property type="match status" value="1"/>
</dbReference>
<dbReference type="PANTHER" id="PTHR22967">
    <property type="entry name" value="SERINE/THREONINE PROTEIN KINASE"/>
    <property type="match status" value="1"/>
</dbReference>
<dbReference type="InterPro" id="IPR008271">
    <property type="entry name" value="Ser/Thr_kinase_AS"/>
</dbReference>
<dbReference type="InterPro" id="IPR014020">
    <property type="entry name" value="Tensin_C2-dom"/>
</dbReference>
<dbReference type="PANTHER" id="PTHR22967:SF105">
    <property type="entry name" value="CYCLIN-G-ASSOCIATED KINASE"/>
    <property type="match status" value="1"/>
</dbReference>
<protein>
    <recommendedName>
        <fullName evidence="8">Cyclin G associated kinase</fullName>
    </recommendedName>
</protein>
<feature type="domain" description="C2 tensin-type" evidence="5">
    <location>
        <begin position="414"/>
        <end position="544"/>
    </location>
</feature>
<dbReference type="SMART" id="SM00220">
    <property type="entry name" value="S_TKc"/>
    <property type="match status" value="1"/>
</dbReference>
<keyword evidence="7" id="KW-1185">Reference proteome</keyword>
<evidence type="ECO:0000256" key="1">
    <source>
        <dbReference type="ARBA" id="ARBA00004132"/>
    </source>
</evidence>
<feature type="region of interest" description="Disordered" evidence="3">
    <location>
        <begin position="175"/>
        <end position="206"/>
    </location>
</feature>
<proteinExistence type="predicted"/>
<gene>
    <name evidence="6" type="ORF">KIN20_015437</name>
</gene>
<feature type="domain" description="Protein kinase" evidence="4">
    <location>
        <begin position="1"/>
        <end position="160"/>
    </location>
</feature>
<dbReference type="EMBL" id="JAHQIW010003098">
    <property type="protein sequence ID" value="KAJ1357311.1"/>
    <property type="molecule type" value="Genomic_DNA"/>
</dbReference>
<dbReference type="Gene3D" id="3.90.190.10">
    <property type="entry name" value="Protein tyrosine phosphatase superfamily"/>
    <property type="match status" value="1"/>
</dbReference>
<evidence type="ECO:0000313" key="7">
    <source>
        <dbReference type="Proteomes" id="UP001196413"/>
    </source>
</evidence>
<dbReference type="FunFam" id="1.10.287.110:FF:000002">
    <property type="entry name" value="putative tyrosine-protein phosphatase auxilin isoform X2"/>
    <property type="match status" value="1"/>
</dbReference>
<dbReference type="CDD" id="cd06257">
    <property type="entry name" value="DnaJ"/>
    <property type="match status" value="1"/>
</dbReference>
<dbReference type="PROSITE" id="PS00108">
    <property type="entry name" value="PROTEIN_KINASE_ST"/>
    <property type="match status" value="1"/>
</dbReference>
<feature type="region of interest" description="Disordered" evidence="3">
    <location>
        <begin position="815"/>
        <end position="846"/>
    </location>
</feature>
<dbReference type="InterPro" id="IPR036869">
    <property type="entry name" value="J_dom_sf"/>
</dbReference>
<dbReference type="AlphaFoldDB" id="A0AAD5QSG6"/>
<feature type="compositionally biased region" description="Pro residues" evidence="3">
    <location>
        <begin position="194"/>
        <end position="203"/>
    </location>
</feature>
<evidence type="ECO:0000256" key="2">
    <source>
        <dbReference type="ARBA" id="ARBA00022741"/>
    </source>
</evidence>
<dbReference type="Pfam" id="PF10409">
    <property type="entry name" value="PTEN_C2"/>
    <property type="match status" value="1"/>
</dbReference>